<evidence type="ECO:0008006" key="4">
    <source>
        <dbReference type="Google" id="ProtNLM"/>
    </source>
</evidence>
<comment type="caution">
    <text evidence="2">The sequence shown here is derived from an EMBL/GenBank/DDBJ whole genome shotgun (WGS) entry which is preliminary data.</text>
</comment>
<evidence type="ECO:0000256" key="1">
    <source>
        <dbReference type="SAM" id="MobiDB-lite"/>
    </source>
</evidence>
<dbReference type="PANTHER" id="PTHR33318:SF4">
    <property type="entry name" value="OS04G0511700 PROTEIN"/>
    <property type="match status" value="1"/>
</dbReference>
<evidence type="ECO:0000313" key="2">
    <source>
        <dbReference type="EMBL" id="KAL2323406.1"/>
    </source>
</evidence>
<dbReference type="InterPro" id="IPR039300">
    <property type="entry name" value="JASON"/>
</dbReference>
<organism evidence="2 3">
    <name type="scientific">Flemingia macrophylla</name>
    <dbReference type="NCBI Taxonomy" id="520843"/>
    <lineage>
        <taxon>Eukaryota</taxon>
        <taxon>Viridiplantae</taxon>
        <taxon>Streptophyta</taxon>
        <taxon>Embryophyta</taxon>
        <taxon>Tracheophyta</taxon>
        <taxon>Spermatophyta</taxon>
        <taxon>Magnoliopsida</taxon>
        <taxon>eudicotyledons</taxon>
        <taxon>Gunneridae</taxon>
        <taxon>Pentapetalae</taxon>
        <taxon>rosids</taxon>
        <taxon>fabids</taxon>
        <taxon>Fabales</taxon>
        <taxon>Fabaceae</taxon>
        <taxon>Papilionoideae</taxon>
        <taxon>50 kb inversion clade</taxon>
        <taxon>NPAAA clade</taxon>
        <taxon>indigoferoid/millettioid clade</taxon>
        <taxon>Phaseoleae</taxon>
        <taxon>Flemingia</taxon>
    </lineage>
</organism>
<feature type="region of interest" description="Disordered" evidence="1">
    <location>
        <begin position="15"/>
        <end position="168"/>
    </location>
</feature>
<dbReference type="EMBL" id="JBGMDY010000009">
    <property type="protein sequence ID" value="KAL2323406.1"/>
    <property type="molecule type" value="Genomic_DNA"/>
</dbReference>
<keyword evidence="3" id="KW-1185">Reference proteome</keyword>
<feature type="compositionally biased region" description="Polar residues" evidence="1">
    <location>
        <begin position="24"/>
        <end position="67"/>
    </location>
</feature>
<proteinExistence type="predicted"/>
<dbReference type="AlphaFoldDB" id="A0ABD1LIW9"/>
<feature type="region of interest" description="Disordered" evidence="1">
    <location>
        <begin position="222"/>
        <end position="253"/>
    </location>
</feature>
<sequence>MGCFLGCFGSSKHKKHKVQVQVQRNGSSNSKQEQPEPSVSLVQDCSKNAINPSSQLQDKSEEQVSVSSRKKVTFDSNVKTYEAVLGDEVEERKSEGRGKEEALAQSKSSSSEDSSLTSTGSFPPNHRYQNCRYSDDDDDEEEEMDYGDSDLSDEDEDDDLIREECNGEDGVVVTVAATDVFAEEGVDVKSIGSNPNARDRSVYVHPVLNPVENLTQWKVVKAKRTPPSRPQKENDVAFGVKEPSFSLNSETDSSKKLNQEIPVDASLSNWLFSSETTPQTNKAGSVACFASAGTPDWSTTSQGSYSAISHEDRPILGALTLEEIKQFSATSSPRKSPSRSPDEMPIIGTVGTYWNVAGSAEGPGSASSFKGIPNTTSKYREDKTVNWHSTPFETRLEKALNRDAASASVPRVF</sequence>
<protein>
    <recommendedName>
        <fullName evidence="4">Protein JASON</fullName>
    </recommendedName>
</protein>
<gene>
    <name evidence="2" type="ORF">Fmac_027785</name>
</gene>
<reference evidence="2 3" key="1">
    <citation type="submission" date="2024-08" db="EMBL/GenBank/DDBJ databases">
        <title>Insights into the chromosomal genome structure of Flemingia macrophylla.</title>
        <authorList>
            <person name="Ding Y."/>
            <person name="Zhao Y."/>
            <person name="Bi W."/>
            <person name="Wu M."/>
            <person name="Zhao G."/>
            <person name="Gong Y."/>
            <person name="Li W."/>
            <person name="Zhang P."/>
        </authorList>
    </citation>
    <scope>NUCLEOTIDE SEQUENCE [LARGE SCALE GENOMIC DNA]</scope>
    <source>
        <strain evidence="2">DYQJB</strain>
        <tissue evidence="2">Leaf</tissue>
    </source>
</reference>
<evidence type="ECO:0000313" key="3">
    <source>
        <dbReference type="Proteomes" id="UP001603857"/>
    </source>
</evidence>
<feature type="compositionally biased region" description="Basic and acidic residues" evidence="1">
    <location>
        <begin position="90"/>
        <end position="102"/>
    </location>
</feature>
<name>A0ABD1LIW9_9FABA</name>
<accession>A0ABD1LIW9</accession>
<feature type="compositionally biased region" description="Acidic residues" evidence="1">
    <location>
        <begin position="135"/>
        <end position="161"/>
    </location>
</feature>
<dbReference type="Proteomes" id="UP001603857">
    <property type="component" value="Unassembled WGS sequence"/>
</dbReference>
<feature type="compositionally biased region" description="Low complexity" evidence="1">
    <location>
        <begin position="106"/>
        <end position="121"/>
    </location>
</feature>
<dbReference type="PANTHER" id="PTHR33318">
    <property type="entry name" value="ASPARTYL/GLUTAMYL-TRNA(ASN/GLN) AMIDOTRANSFERASE SUBUNIT"/>
    <property type="match status" value="1"/>
</dbReference>